<accession>A0A8S5QIX2</accession>
<sequence>MSLSSMRSGAGWEMSAVAEIRFDGLDTFVLSMRQVAELPDDVHDAMLNAGADVVVEAQRAEARKLGKPGGYRNSRQKRDYSTGITAECIKKGKVKVKNGERGIYVTPTGTRRRGNTTTRNAEIAYINEYGTKSIQARGFIRKANEKCADKTTTAEFMVYNKFLESKNL</sequence>
<reference evidence="1" key="1">
    <citation type="journal article" date="2021" name="Proc. Natl. Acad. Sci. U.S.A.">
        <title>A Catalog of Tens of Thousands of Viruses from Human Metagenomes Reveals Hidden Associations with Chronic Diseases.</title>
        <authorList>
            <person name="Tisza M.J."/>
            <person name="Buck C.B."/>
        </authorList>
    </citation>
    <scope>NUCLEOTIDE SEQUENCE</scope>
    <source>
        <strain evidence="1">CtrAT9</strain>
    </source>
</reference>
<evidence type="ECO:0000313" key="1">
    <source>
        <dbReference type="EMBL" id="DAE18763.1"/>
    </source>
</evidence>
<proteinExistence type="predicted"/>
<organism evidence="1">
    <name type="scientific">Siphoviridae sp. ctrAT9</name>
    <dbReference type="NCBI Taxonomy" id="2825686"/>
    <lineage>
        <taxon>Viruses</taxon>
        <taxon>Duplodnaviria</taxon>
        <taxon>Heunggongvirae</taxon>
        <taxon>Uroviricota</taxon>
        <taxon>Caudoviricetes</taxon>
    </lineage>
</organism>
<dbReference type="InterPro" id="IPR010064">
    <property type="entry name" value="HK97-gp10_tail"/>
</dbReference>
<dbReference type="NCBIfam" id="TIGR01725">
    <property type="entry name" value="phge_HK97_gp10"/>
    <property type="match status" value="1"/>
</dbReference>
<dbReference type="EMBL" id="BK015662">
    <property type="protein sequence ID" value="DAE18763.1"/>
    <property type="molecule type" value="Genomic_DNA"/>
</dbReference>
<name>A0A8S5QIX2_9CAUD</name>
<protein>
    <submittedName>
        <fullName evidence="1">Uncharacterized protein</fullName>
    </submittedName>
</protein>